<keyword evidence="2" id="KW-1185">Reference proteome</keyword>
<sequence length="250" mass="29011">MAIKLHSFVITGKRYIQVDSQPLHITGIFKKITEWIKLRKCSLNDIRNAYYYCEEDGTVTFYQADKSEVEHPGIWTYMLYECPEGQENVFPDSGIDTSLKPLYRLLAGDKLAQETININQYLEYRYQEGKYLDVQLPLGWDNTEARKISNLLYREYQVFNTSAIFAETAGEKYMQAVMKKFIQAATSILEAGGNSLEFEYMQHEILRQVKIDDMANLILDLNDYRIWQALLPSESKAVEYAFNTALSRIA</sequence>
<dbReference type="OrthoDB" id="513115at2"/>
<dbReference type="AlphaFoldDB" id="A0A3S1BDF7"/>
<reference evidence="1" key="1">
    <citation type="submission" date="2018-12" db="EMBL/GenBank/DDBJ databases">
        <authorList>
            <person name="Will S."/>
            <person name="Neumann-Schaal M."/>
            <person name="Henke P."/>
        </authorList>
    </citation>
    <scope>NUCLEOTIDE SEQUENCE</scope>
    <source>
        <strain evidence="1">PCC 7102</strain>
    </source>
</reference>
<protein>
    <submittedName>
        <fullName evidence="1">Uncharacterized protein</fullName>
    </submittedName>
</protein>
<proteinExistence type="predicted"/>
<organism evidence="1 2">
    <name type="scientific">Dulcicalothrix desertica PCC 7102</name>
    <dbReference type="NCBI Taxonomy" id="232991"/>
    <lineage>
        <taxon>Bacteria</taxon>
        <taxon>Bacillati</taxon>
        <taxon>Cyanobacteriota</taxon>
        <taxon>Cyanophyceae</taxon>
        <taxon>Nostocales</taxon>
        <taxon>Calotrichaceae</taxon>
        <taxon>Dulcicalothrix</taxon>
    </lineage>
</organism>
<comment type="caution">
    <text evidence="1">The sequence shown here is derived from an EMBL/GenBank/DDBJ whole genome shotgun (WGS) entry which is preliminary data.</text>
</comment>
<evidence type="ECO:0000313" key="2">
    <source>
        <dbReference type="Proteomes" id="UP000271624"/>
    </source>
</evidence>
<dbReference type="EMBL" id="RSCL01000001">
    <property type="protein sequence ID" value="RUT09811.1"/>
    <property type="molecule type" value="Genomic_DNA"/>
</dbReference>
<evidence type="ECO:0000313" key="1">
    <source>
        <dbReference type="EMBL" id="RUT09811.1"/>
    </source>
</evidence>
<dbReference type="RefSeq" id="WP_127078179.1">
    <property type="nucleotide sequence ID" value="NZ_RSCL01000001.1"/>
</dbReference>
<accession>A0A3S1BDF7</accession>
<dbReference type="Proteomes" id="UP000271624">
    <property type="component" value="Unassembled WGS sequence"/>
</dbReference>
<gene>
    <name evidence="1" type="ORF">DSM106972_003060</name>
</gene>
<reference evidence="1" key="2">
    <citation type="journal article" date="2019" name="Genome Biol. Evol.">
        <title>Day and night: Metabolic profiles and evolutionary relationships of six axenic non-marine cyanobacteria.</title>
        <authorList>
            <person name="Will S.E."/>
            <person name="Henke P."/>
            <person name="Boedeker C."/>
            <person name="Huang S."/>
            <person name="Brinkmann H."/>
            <person name="Rohde M."/>
            <person name="Jarek M."/>
            <person name="Friedl T."/>
            <person name="Seufert S."/>
            <person name="Schumacher M."/>
            <person name="Overmann J."/>
            <person name="Neumann-Schaal M."/>
            <person name="Petersen J."/>
        </authorList>
    </citation>
    <scope>NUCLEOTIDE SEQUENCE [LARGE SCALE GENOMIC DNA]</scope>
    <source>
        <strain evidence="1">PCC 7102</strain>
    </source>
</reference>
<name>A0A3S1BDF7_9CYAN</name>